<dbReference type="SMART" id="SM00401">
    <property type="entry name" value="ZnF_GATA"/>
    <property type="match status" value="1"/>
</dbReference>
<dbReference type="AlphaFoldDB" id="A0AAN7GJY4"/>
<feature type="compositionally biased region" description="Acidic residues" evidence="13">
    <location>
        <begin position="62"/>
        <end position="78"/>
    </location>
</feature>
<comment type="similarity">
    <text evidence="2 11">Belongs to the type IV zinc-finger family. Class A subfamily.</text>
</comment>
<evidence type="ECO:0000256" key="2">
    <source>
        <dbReference type="ARBA" id="ARBA00005694"/>
    </source>
</evidence>
<keyword evidence="16" id="KW-1185">Reference proteome</keyword>
<evidence type="ECO:0000256" key="3">
    <source>
        <dbReference type="ARBA" id="ARBA00022723"/>
    </source>
</evidence>
<dbReference type="PANTHER" id="PTHR45658">
    <property type="entry name" value="GATA TRANSCRIPTION FACTOR"/>
    <property type="match status" value="1"/>
</dbReference>
<accession>A0AAN7GJY4</accession>
<evidence type="ECO:0000256" key="7">
    <source>
        <dbReference type="ARBA" id="ARBA00023125"/>
    </source>
</evidence>
<evidence type="ECO:0000256" key="5">
    <source>
        <dbReference type="ARBA" id="ARBA00022833"/>
    </source>
</evidence>
<dbReference type="CDD" id="cd00202">
    <property type="entry name" value="ZnF_GATA"/>
    <property type="match status" value="1"/>
</dbReference>
<dbReference type="GO" id="GO:0043565">
    <property type="term" value="F:sequence-specific DNA binding"/>
    <property type="evidence" value="ECO:0007669"/>
    <property type="project" value="InterPro"/>
</dbReference>
<proteinExistence type="inferred from homology"/>
<keyword evidence="5" id="KW-0862">Zinc</keyword>
<dbReference type="GO" id="GO:0045893">
    <property type="term" value="P:positive regulation of DNA-templated transcription"/>
    <property type="evidence" value="ECO:0007669"/>
    <property type="project" value="InterPro"/>
</dbReference>
<evidence type="ECO:0000256" key="4">
    <source>
        <dbReference type="ARBA" id="ARBA00022771"/>
    </source>
</evidence>
<dbReference type="Pfam" id="PF00320">
    <property type="entry name" value="GATA"/>
    <property type="match status" value="1"/>
</dbReference>
<dbReference type="Gene3D" id="3.30.50.10">
    <property type="entry name" value="Erythroid Transcription Factor GATA-1, subunit A"/>
    <property type="match status" value="1"/>
</dbReference>
<dbReference type="PANTHER" id="PTHR45658:SF41">
    <property type="entry name" value="GATA TRANSCRIPTION FACTOR 3"/>
    <property type="match status" value="1"/>
</dbReference>
<sequence length="313" mass="34029">MEFMEAALKPSLCREMVASVEHVAGEEDSWFTELGVGASDAAAAGEDFSVDDLLDLSNGELDGGEPVEEEEDDDEDGEKDYLSLSYADGAGDDDGISNSGSLSSYDSESILASGLLTIPADDIAELEWVSRFVEDSPSEFHLVDPISKWKPDKDVPQNRIEPDYLKPPHFPAPIPAKTRSERPRTGKQSSRSPPSPCLLSPIPQEPEGKPTKKMKKWAVGSGSVPSQRKCSHCGVQKTPQWRAGPLGAKTLCNACGVRYKSGRLFPEYRPACSPTFSMEVHSNSHRKVLEMRKKKGAASTGAESWVKMIAQSL</sequence>
<dbReference type="Proteomes" id="UP001345219">
    <property type="component" value="Chromosome 12"/>
</dbReference>
<feature type="compositionally biased region" description="Low complexity" evidence="13">
    <location>
        <begin position="189"/>
        <end position="202"/>
    </location>
</feature>
<dbReference type="GO" id="GO:0008270">
    <property type="term" value="F:zinc ion binding"/>
    <property type="evidence" value="ECO:0007669"/>
    <property type="project" value="UniProtKB-KW"/>
</dbReference>
<comment type="caution">
    <text evidence="15">The sequence shown here is derived from an EMBL/GenBank/DDBJ whole genome shotgun (WGS) entry which is preliminary data.</text>
</comment>
<evidence type="ECO:0000313" key="16">
    <source>
        <dbReference type="Proteomes" id="UP001345219"/>
    </source>
</evidence>
<keyword evidence="7 11" id="KW-0238">DNA-binding</keyword>
<evidence type="ECO:0000256" key="13">
    <source>
        <dbReference type="SAM" id="MobiDB-lite"/>
    </source>
</evidence>
<evidence type="ECO:0000256" key="10">
    <source>
        <dbReference type="ARBA" id="ARBA00023242"/>
    </source>
</evidence>
<keyword evidence="4 12" id="KW-0863">Zinc-finger</keyword>
<protein>
    <recommendedName>
        <fullName evidence="11">GATA transcription factor</fullName>
    </recommendedName>
</protein>
<keyword evidence="8 11" id="KW-0010">Activator</keyword>
<feature type="region of interest" description="Disordered" evidence="13">
    <location>
        <begin position="57"/>
        <end position="79"/>
    </location>
</feature>
<reference evidence="15 16" key="1">
    <citation type="journal article" date="2023" name="Hortic Res">
        <title>Pangenome of water caltrop reveals structural variations and asymmetric subgenome divergence after allopolyploidization.</title>
        <authorList>
            <person name="Zhang X."/>
            <person name="Chen Y."/>
            <person name="Wang L."/>
            <person name="Yuan Y."/>
            <person name="Fang M."/>
            <person name="Shi L."/>
            <person name="Lu R."/>
            <person name="Comes H.P."/>
            <person name="Ma Y."/>
            <person name="Chen Y."/>
            <person name="Huang G."/>
            <person name="Zhou Y."/>
            <person name="Zheng Z."/>
            <person name="Qiu Y."/>
        </authorList>
    </citation>
    <scope>NUCLEOTIDE SEQUENCE [LARGE SCALE GENOMIC DNA]</scope>
    <source>
        <tissue evidence="15">Roots</tissue>
    </source>
</reference>
<dbReference type="PIRSF" id="PIRSF016992">
    <property type="entry name" value="TF_GATA_plant"/>
    <property type="match status" value="1"/>
</dbReference>
<gene>
    <name evidence="15" type="ORF">SAY87_014356</name>
</gene>
<feature type="region of interest" description="Disordered" evidence="13">
    <location>
        <begin position="147"/>
        <end position="223"/>
    </location>
</feature>
<evidence type="ECO:0000256" key="9">
    <source>
        <dbReference type="ARBA" id="ARBA00023163"/>
    </source>
</evidence>
<dbReference type="SUPFAM" id="SSF57716">
    <property type="entry name" value="Glucocorticoid receptor-like (DNA-binding domain)"/>
    <property type="match status" value="1"/>
</dbReference>
<feature type="compositionally biased region" description="Basic and acidic residues" evidence="13">
    <location>
        <begin position="147"/>
        <end position="166"/>
    </location>
</feature>
<name>A0AAN7GJY4_9MYRT</name>
<dbReference type="InterPro" id="IPR051140">
    <property type="entry name" value="GATA_TF"/>
</dbReference>
<keyword evidence="3" id="KW-0479">Metal-binding</keyword>
<evidence type="ECO:0000256" key="6">
    <source>
        <dbReference type="ARBA" id="ARBA00023015"/>
    </source>
</evidence>
<comment type="subcellular location">
    <subcellularLocation>
        <location evidence="1 11">Nucleus</location>
    </subcellularLocation>
</comment>
<evidence type="ECO:0000256" key="11">
    <source>
        <dbReference type="PIRNR" id="PIRNR016992"/>
    </source>
</evidence>
<dbReference type="InterPro" id="IPR016679">
    <property type="entry name" value="TF_GATA_pln"/>
</dbReference>
<keyword evidence="6 11" id="KW-0805">Transcription regulation</keyword>
<dbReference type="PROSITE" id="PS50114">
    <property type="entry name" value="GATA_ZN_FINGER_2"/>
    <property type="match status" value="1"/>
</dbReference>
<evidence type="ECO:0000256" key="1">
    <source>
        <dbReference type="ARBA" id="ARBA00004123"/>
    </source>
</evidence>
<dbReference type="PROSITE" id="PS00344">
    <property type="entry name" value="GATA_ZN_FINGER_1"/>
    <property type="match status" value="1"/>
</dbReference>
<dbReference type="InterPro" id="IPR013088">
    <property type="entry name" value="Znf_NHR/GATA"/>
</dbReference>
<dbReference type="FunFam" id="3.30.50.10:FF:000018">
    <property type="entry name" value="GATA transcription factor"/>
    <property type="match status" value="1"/>
</dbReference>
<dbReference type="EMBL" id="JAXIOK010000019">
    <property type="protein sequence ID" value="KAK4747770.1"/>
    <property type="molecule type" value="Genomic_DNA"/>
</dbReference>
<evidence type="ECO:0000256" key="12">
    <source>
        <dbReference type="PROSITE-ProRule" id="PRU00094"/>
    </source>
</evidence>
<dbReference type="GO" id="GO:0005634">
    <property type="term" value="C:nucleus"/>
    <property type="evidence" value="ECO:0007669"/>
    <property type="project" value="UniProtKB-SubCell"/>
</dbReference>
<evidence type="ECO:0000256" key="8">
    <source>
        <dbReference type="ARBA" id="ARBA00023159"/>
    </source>
</evidence>
<evidence type="ECO:0000259" key="14">
    <source>
        <dbReference type="PROSITE" id="PS50114"/>
    </source>
</evidence>
<keyword evidence="10 11" id="KW-0539">Nucleus</keyword>
<feature type="domain" description="GATA-type" evidence="14">
    <location>
        <begin position="224"/>
        <end position="260"/>
    </location>
</feature>
<evidence type="ECO:0000313" key="15">
    <source>
        <dbReference type="EMBL" id="KAK4747770.1"/>
    </source>
</evidence>
<dbReference type="InterPro" id="IPR000679">
    <property type="entry name" value="Znf_GATA"/>
</dbReference>
<organism evidence="15 16">
    <name type="scientific">Trapa incisa</name>
    <dbReference type="NCBI Taxonomy" id="236973"/>
    <lineage>
        <taxon>Eukaryota</taxon>
        <taxon>Viridiplantae</taxon>
        <taxon>Streptophyta</taxon>
        <taxon>Embryophyta</taxon>
        <taxon>Tracheophyta</taxon>
        <taxon>Spermatophyta</taxon>
        <taxon>Magnoliopsida</taxon>
        <taxon>eudicotyledons</taxon>
        <taxon>Gunneridae</taxon>
        <taxon>Pentapetalae</taxon>
        <taxon>rosids</taxon>
        <taxon>malvids</taxon>
        <taxon>Myrtales</taxon>
        <taxon>Lythraceae</taxon>
        <taxon>Trapa</taxon>
    </lineage>
</organism>
<keyword evidence="9 11" id="KW-0804">Transcription</keyword>
<dbReference type="GO" id="GO:0030154">
    <property type="term" value="P:cell differentiation"/>
    <property type="evidence" value="ECO:0007669"/>
    <property type="project" value="TreeGrafter"/>
</dbReference>
<comment type="function">
    <text evidence="11">Transcriptional activator that specifically binds 5'-GATA-3' or 5'-GAT-3' motifs within gene promoters.</text>
</comment>